<name>A0A1N6KAK3_9BACT</name>
<protein>
    <recommendedName>
        <fullName evidence="4">Tetratricopeptide repeat-containing protein</fullName>
    </recommendedName>
</protein>
<feature type="chain" id="PRO_5012432906" description="Tetratricopeptide repeat-containing protein" evidence="1">
    <location>
        <begin position="22"/>
        <end position="767"/>
    </location>
</feature>
<organism evidence="2 3">
    <name type="scientific">Chitinophaga niabensis</name>
    <dbReference type="NCBI Taxonomy" id="536979"/>
    <lineage>
        <taxon>Bacteria</taxon>
        <taxon>Pseudomonadati</taxon>
        <taxon>Bacteroidota</taxon>
        <taxon>Chitinophagia</taxon>
        <taxon>Chitinophagales</taxon>
        <taxon>Chitinophagaceae</taxon>
        <taxon>Chitinophaga</taxon>
    </lineage>
</organism>
<dbReference type="EMBL" id="FSRA01000002">
    <property type="protein sequence ID" value="SIO53357.1"/>
    <property type="molecule type" value="Genomic_DNA"/>
</dbReference>
<proteinExistence type="predicted"/>
<keyword evidence="3" id="KW-1185">Reference proteome</keyword>
<evidence type="ECO:0000313" key="3">
    <source>
        <dbReference type="Proteomes" id="UP000185003"/>
    </source>
</evidence>
<sequence length="767" mass="88631">MNWKRFTIFLSSFLLCFFAKSISCGPEPDPYDYYPNFYNPGIGAQQGFEPFYYTSLSVYYGMDEPEENVNLKEWSTFFQEKIKEKDLKEFIYNYSRQEMAALYTLIDKGTPQQLPDSMMKNGLTRYFIDSKDKETLGYFMYAKQCEPHTGSTDAWNVPAPDSAAMSRLSRNGVQLYKACKDQRIKERFAFQAVRMAHYSKAFKQAIQLYDSLAAPISSSSLIHYKALALKAGALLRTGQPAQSVYHFSRVFENAPSQRTLAYLNTGWAAADPRQVMKLCANNNEKATVAAMYACRAAGLNPEGLREVYQLNPQSPMLDVLLSREINKLEDGLLYSVLDGDANSWGFMEKPSEAKVTGIQQLLDSMATGGKVKEPALWHTTSAYISFMLKDYAGANKRLAAGRSNNSRAAIQDQWEIIKLLVAVNEQPRIDKDFEAKLLESFKWLDSRITPVKRDNYFQYPGTNKEINDMFFSRMYRNLLDFIIAPRYTKQNDLVKKALILMKRDEVEQYAFRYGTVSGKDFISDSLNTTQLHALYDLKQQKRKTPYEQYLYDQLKLSDNELEEIIAINYVRQHDFSNAVTWFKRSGSSNHSENVFTDQLQDYGYETDTVGISQLDYAIKMVELEKKMKGKNVDPNVYYEYATGLFSISYYGHAYQFSVNYRPSTWWYEPAHENNPFLKQYFGCYRAEEYYKKAADASTDKEFKAKALFMAARCAQKHINAKEEDWSRMAIYQNPYFPSLAKDYSQTAFYRDIIGQCSYLKDYVKTKP</sequence>
<gene>
    <name evidence="2" type="ORF">SAMN04488055_5398</name>
</gene>
<evidence type="ECO:0000313" key="2">
    <source>
        <dbReference type="EMBL" id="SIO53357.1"/>
    </source>
</evidence>
<dbReference type="RefSeq" id="WP_074242630.1">
    <property type="nucleotide sequence ID" value="NZ_FSRA01000002.1"/>
</dbReference>
<dbReference type="OrthoDB" id="605297at2"/>
<dbReference type="STRING" id="536979.SAMN04488055_5398"/>
<accession>A0A1N6KAK3</accession>
<dbReference type="AlphaFoldDB" id="A0A1N6KAK3"/>
<evidence type="ECO:0008006" key="4">
    <source>
        <dbReference type="Google" id="ProtNLM"/>
    </source>
</evidence>
<evidence type="ECO:0000256" key="1">
    <source>
        <dbReference type="SAM" id="SignalP"/>
    </source>
</evidence>
<dbReference type="Proteomes" id="UP000185003">
    <property type="component" value="Unassembled WGS sequence"/>
</dbReference>
<keyword evidence="1" id="KW-0732">Signal</keyword>
<reference evidence="2 3" key="1">
    <citation type="submission" date="2016-11" db="EMBL/GenBank/DDBJ databases">
        <authorList>
            <person name="Jaros S."/>
            <person name="Januszkiewicz K."/>
            <person name="Wedrychowicz H."/>
        </authorList>
    </citation>
    <scope>NUCLEOTIDE SEQUENCE [LARGE SCALE GENOMIC DNA]</scope>
    <source>
        <strain evidence="2 3">DSM 24787</strain>
    </source>
</reference>
<feature type="signal peptide" evidence="1">
    <location>
        <begin position="1"/>
        <end position="21"/>
    </location>
</feature>